<dbReference type="InterPro" id="IPR036560">
    <property type="entry name" value="MADH/AADH_L_sf"/>
</dbReference>
<evidence type="ECO:0000313" key="3">
    <source>
        <dbReference type="Proteomes" id="UP001163882"/>
    </source>
</evidence>
<name>A0ABY6IQE4_9HYPH</name>
<evidence type="ECO:0000313" key="2">
    <source>
        <dbReference type="EMBL" id="UYQ72788.1"/>
    </source>
</evidence>
<dbReference type="EMBL" id="CP107716">
    <property type="protein sequence ID" value="UYQ72788.1"/>
    <property type="molecule type" value="Genomic_DNA"/>
</dbReference>
<dbReference type="Pfam" id="PF02975">
    <property type="entry name" value="Me-amine-dh_L"/>
    <property type="match status" value="1"/>
</dbReference>
<dbReference type="InterPro" id="IPR013504">
    <property type="entry name" value="MADH/AADH_Ltc_C_dom"/>
</dbReference>
<gene>
    <name evidence="2" type="ORF">OF122_03140</name>
</gene>
<keyword evidence="3" id="KW-1185">Reference proteome</keyword>
<dbReference type="Gene3D" id="2.60.30.10">
    <property type="entry name" value="Methylamine/Aralkylamine dehydrogenase light chain"/>
    <property type="match status" value="1"/>
</dbReference>
<accession>A0ABY6IQE4</accession>
<dbReference type="Proteomes" id="UP001163882">
    <property type="component" value="Chromosome"/>
</dbReference>
<proteinExistence type="predicted"/>
<organism evidence="2 3">
    <name type="scientific">Pelagibacterium flavum</name>
    <dbReference type="NCBI Taxonomy" id="2984530"/>
    <lineage>
        <taxon>Bacteria</taxon>
        <taxon>Pseudomonadati</taxon>
        <taxon>Pseudomonadota</taxon>
        <taxon>Alphaproteobacteria</taxon>
        <taxon>Hyphomicrobiales</taxon>
        <taxon>Devosiaceae</taxon>
        <taxon>Pelagibacterium</taxon>
    </lineage>
</organism>
<feature type="domain" description="Methylamine/Aralkylamine dehydrogenase light chain C-terminal" evidence="1">
    <location>
        <begin position="71"/>
        <end position="180"/>
    </location>
</feature>
<dbReference type="RefSeq" id="WP_264226394.1">
    <property type="nucleotide sequence ID" value="NZ_CP107716.1"/>
</dbReference>
<reference evidence="2" key="1">
    <citation type="submission" date="2022-10" db="EMBL/GenBank/DDBJ databases">
        <title>YIM 151497 complete genome.</title>
        <authorList>
            <person name="Chen X."/>
        </authorList>
    </citation>
    <scope>NUCLEOTIDE SEQUENCE</scope>
    <source>
        <strain evidence="2">YIM 151497</strain>
    </source>
</reference>
<dbReference type="InterPro" id="IPR019546">
    <property type="entry name" value="TAT_signal_bac_arc"/>
</dbReference>
<dbReference type="SUPFAM" id="SSF57561">
    <property type="entry name" value="Methylamine dehydrogenase, L chain"/>
    <property type="match status" value="1"/>
</dbReference>
<dbReference type="NCBIfam" id="TIGR01409">
    <property type="entry name" value="TAT_signal_seq"/>
    <property type="match status" value="1"/>
</dbReference>
<protein>
    <submittedName>
        <fullName evidence="2">Twin-arginine translocation signal domain-containing protein</fullName>
    </submittedName>
</protein>
<sequence>MNGLIDSLLAWMDKRAENSARQVAQKTGRRNFLAKAGAAVVGGVVGGTMLPMLPYDRNFGMAFGQEGASADGDQTACEYWRYCALDGNLCNDCGGAIDQCPPGSEASSVAWVGTCANPNDGRDYLVSYNDCCGKASCSGSFCFTSEGERPGYRMGLYNDINWCMANASKGYHCTVAIVVGLAE</sequence>
<evidence type="ECO:0000259" key="1">
    <source>
        <dbReference type="Pfam" id="PF02975"/>
    </source>
</evidence>